<evidence type="ECO:0000313" key="2">
    <source>
        <dbReference type="Proteomes" id="UP000250028"/>
    </source>
</evidence>
<dbReference type="OrthoDB" id="4426339at2"/>
<protein>
    <recommendedName>
        <fullName evidence="3">Bacteriocin biosynthesis cyclodehydratase domain-containing protein</fullName>
    </recommendedName>
</protein>
<organism evidence="1 2">
    <name type="scientific">Branchiibius hedensis</name>
    <dbReference type="NCBI Taxonomy" id="672460"/>
    <lineage>
        <taxon>Bacteria</taxon>
        <taxon>Bacillati</taxon>
        <taxon>Actinomycetota</taxon>
        <taxon>Actinomycetes</taxon>
        <taxon>Micrococcales</taxon>
        <taxon>Dermacoccaceae</taxon>
        <taxon>Branchiibius</taxon>
    </lineage>
</organism>
<evidence type="ECO:0000313" key="1">
    <source>
        <dbReference type="EMBL" id="SSA33161.1"/>
    </source>
</evidence>
<reference evidence="2" key="1">
    <citation type="submission" date="2016-10" db="EMBL/GenBank/DDBJ databases">
        <authorList>
            <person name="Varghese N."/>
            <person name="Submissions S."/>
        </authorList>
    </citation>
    <scope>NUCLEOTIDE SEQUENCE [LARGE SCALE GENOMIC DNA]</scope>
    <source>
        <strain evidence="2">DSM 22951</strain>
    </source>
</reference>
<gene>
    <name evidence="1" type="ORF">SAMN04489750_0433</name>
</gene>
<dbReference type="RefSeq" id="WP_109683893.1">
    <property type="nucleotide sequence ID" value="NZ_QGDN01000001.1"/>
</dbReference>
<proteinExistence type="predicted"/>
<sequence>MTQPPPSEHPLQLPADLITDPDGVRGVRFGVGGARMVDVTGLTRAEAEAVSRLGALTHAQWSTAHTTRPVGQRWPQVVQALEVATREVTADDPTGQQVVALDGGGRLPDAVGEVLPVGIATVRDPWQIAALASSTSTAPDLVVLFGSRAVAPHRYRPWQRLGVPHLPVVVGPRRLHLGPVAGTGEVCLRCVDLRRTDRDPAWPQIVAAASAADPGNLPDVLPADLLAIGSGAAALIIRAVLAPTGFPAGLSVSVSDAGPWLLYHHWPRHPACGCAAPPLVEPASTQLREAG</sequence>
<dbReference type="EMBL" id="UESZ01000001">
    <property type="protein sequence ID" value="SSA33161.1"/>
    <property type="molecule type" value="Genomic_DNA"/>
</dbReference>
<dbReference type="Proteomes" id="UP000250028">
    <property type="component" value="Unassembled WGS sequence"/>
</dbReference>
<dbReference type="Gene3D" id="3.40.50.720">
    <property type="entry name" value="NAD(P)-binding Rossmann-like Domain"/>
    <property type="match status" value="1"/>
</dbReference>
<evidence type="ECO:0008006" key="3">
    <source>
        <dbReference type="Google" id="ProtNLM"/>
    </source>
</evidence>
<keyword evidence="2" id="KW-1185">Reference proteome</keyword>
<dbReference type="AlphaFoldDB" id="A0A2Y8ZL64"/>
<accession>A0A2Y8ZL64</accession>
<name>A0A2Y8ZL64_9MICO</name>